<dbReference type="PANTHER" id="PTHR48081">
    <property type="entry name" value="AB HYDROLASE SUPERFAMILY PROTEIN C4A8.06C"/>
    <property type="match status" value="1"/>
</dbReference>
<dbReference type="GO" id="GO:0016787">
    <property type="term" value="F:hydrolase activity"/>
    <property type="evidence" value="ECO:0007669"/>
    <property type="project" value="UniProtKB-KW"/>
</dbReference>
<dbReference type="SUPFAM" id="SSF53474">
    <property type="entry name" value="alpha/beta-Hydrolases"/>
    <property type="match status" value="1"/>
</dbReference>
<organism evidence="3 4">
    <name type="scientific">Novispirillum itersonii</name>
    <name type="common">Aquaspirillum itersonii</name>
    <dbReference type="NCBI Taxonomy" id="189"/>
    <lineage>
        <taxon>Bacteria</taxon>
        <taxon>Pseudomonadati</taxon>
        <taxon>Pseudomonadota</taxon>
        <taxon>Alphaproteobacteria</taxon>
        <taxon>Rhodospirillales</taxon>
        <taxon>Novispirillaceae</taxon>
        <taxon>Novispirillum</taxon>
    </lineage>
</organism>
<sequence>MISPTRITDWDDAYSNGAYIPGGDAYPQRWAAQAAAFRATLTAAGRADLDRPYGSGARERYDLFTPTGAARGTVVFVHGGYWMAFDKSSWSHLAAGALAHGWAVAMPGYTLCPDSRISGITRQIGQAVEAIAAHCPGPLRLTGHSAGGHLVSRMACTDAPLRPETAARITRVVSLSGLHDLRPLLATRMNATLRLDAAEAAAESPALRIPRPDLPVICWAGAEERPEFRRQNALLASVWQGLGAATAVVESPGRHHFDVIDALADPDSALIRTLLAD</sequence>
<dbReference type="EMBL" id="JACIIX010000010">
    <property type="protein sequence ID" value="MBB6211197.1"/>
    <property type="molecule type" value="Genomic_DNA"/>
</dbReference>
<dbReference type="AlphaFoldDB" id="A0A7W9ZID1"/>
<gene>
    <name evidence="3" type="ORF">FHS48_002634</name>
</gene>
<dbReference type="PANTHER" id="PTHR48081:SF33">
    <property type="entry name" value="KYNURENINE FORMAMIDASE"/>
    <property type="match status" value="1"/>
</dbReference>
<proteinExistence type="predicted"/>
<protein>
    <submittedName>
        <fullName evidence="3">Acetyl esterase/lipase</fullName>
    </submittedName>
</protein>
<dbReference type="InterPro" id="IPR050300">
    <property type="entry name" value="GDXG_lipolytic_enzyme"/>
</dbReference>
<evidence type="ECO:0000313" key="3">
    <source>
        <dbReference type="EMBL" id="MBB6211197.1"/>
    </source>
</evidence>
<comment type="caution">
    <text evidence="3">The sequence shown here is derived from an EMBL/GenBank/DDBJ whole genome shotgun (WGS) entry which is preliminary data.</text>
</comment>
<dbReference type="InterPro" id="IPR029058">
    <property type="entry name" value="AB_hydrolase_fold"/>
</dbReference>
<dbReference type="InterPro" id="IPR049492">
    <property type="entry name" value="BD-FAE-like_dom"/>
</dbReference>
<reference evidence="3 4" key="1">
    <citation type="submission" date="2020-08" db="EMBL/GenBank/DDBJ databases">
        <title>Genomic Encyclopedia of Type Strains, Phase IV (KMG-IV): sequencing the most valuable type-strain genomes for metagenomic binning, comparative biology and taxonomic classification.</title>
        <authorList>
            <person name="Goeker M."/>
        </authorList>
    </citation>
    <scope>NUCLEOTIDE SEQUENCE [LARGE SCALE GENOMIC DNA]</scope>
    <source>
        <strain evidence="3 4">DSM 11590</strain>
    </source>
</reference>
<keyword evidence="4" id="KW-1185">Reference proteome</keyword>
<name>A0A7W9ZID1_NOVIT</name>
<dbReference type="Proteomes" id="UP000544872">
    <property type="component" value="Unassembled WGS sequence"/>
</dbReference>
<keyword evidence="1" id="KW-0378">Hydrolase</keyword>
<dbReference type="Pfam" id="PF20434">
    <property type="entry name" value="BD-FAE"/>
    <property type="match status" value="1"/>
</dbReference>
<evidence type="ECO:0000256" key="1">
    <source>
        <dbReference type="ARBA" id="ARBA00022801"/>
    </source>
</evidence>
<dbReference type="RefSeq" id="WP_184264021.1">
    <property type="nucleotide sequence ID" value="NZ_JACIIX010000010.1"/>
</dbReference>
<feature type="domain" description="BD-FAE-like" evidence="2">
    <location>
        <begin position="62"/>
        <end position="187"/>
    </location>
</feature>
<dbReference type="Gene3D" id="3.40.50.1820">
    <property type="entry name" value="alpha/beta hydrolase"/>
    <property type="match status" value="1"/>
</dbReference>
<evidence type="ECO:0000259" key="2">
    <source>
        <dbReference type="Pfam" id="PF20434"/>
    </source>
</evidence>
<evidence type="ECO:0000313" key="4">
    <source>
        <dbReference type="Proteomes" id="UP000544872"/>
    </source>
</evidence>
<accession>A0A7W9ZID1</accession>